<evidence type="ECO:0000313" key="3">
    <source>
        <dbReference type="Proteomes" id="UP000596661"/>
    </source>
</evidence>
<proteinExistence type="predicted"/>
<feature type="domain" description="Reverse transcriptase zinc-binding" evidence="1">
    <location>
        <begin position="135"/>
        <end position="190"/>
    </location>
</feature>
<dbReference type="Gramene" id="evm.model.08.522">
    <property type="protein sequence ID" value="cds.evm.model.08.522"/>
    <property type="gene ID" value="evm.TU.08.522"/>
</dbReference>
<keyword evidence="3" id="KW-1185">Reference proteome</keyword>
<dbReference type="InterPro" id="IPR026960">
    <property type="entry name" value="RVT-Znf"/>
</dbReference>
<dbReference type="PANTHER" id="PTHR33116">
    <property type="entry name" value="REVERSE TRANSCRIPTASE ZINC-BINDING DOMAIN-CONTAINING PROTEIN-RELATED-RELATED"/>
    <property type="match status" value="1"/>
</dbReference>
<dbReference type="EnsemblPlants" id="evm.model.08.522">
    <property type="protein sequence ID" value="cds.evm.model.08.522"/>
    <property type="gene ID" value="evm.TU.08.522"/>
</dbReference>
<accession>A0A803QBI6</accession>
<name>A0A803QBI6_CANSA</name>
<reference evidence="2" key="1">
    <citation type="submission" date="2018-11" db="EMBL/GenBank/DDBJ databases">
        <authorList>
            <person name="Grassa J C."/>
        </authorList>
    </citation>
    <scope>NUCLEOTIDE SEQUENCE [LARGE SCALE GENOMIC DNA]</scope>
</reference>
<reference evidence="2" key="2">
    <citation type="submission" date="2021-03" db="UniProtKB">
        <authorList>
            <consortium name="EnsemblPlants"/>
        </authorList>
    </citation>
    <scope>IDENTIFICATION</scope>
</reference>
<evidence type="ECO:0000259" key="1">
    <source>
        <dbReference type="Pfam" id="PF13966"/>
    </source>
</evidence>
<dbReference type="AlphaFoldDB" id="A0A803QBI6"/>
<dbReference type="Pfam" id="PF13966">
    <property type="entry name" value="zf-RVT"/>
    <property type="match status" value="1"/>
</dbReference>
<protein>
    <recommendedName>
        <fullName evidence="1">Reverse transcriptase zinc-binding domain-containing protein</fullName>
    </recommendedName>
</protein>
<organism evidence="2 3">
    <name type="scientific">Cannabis sativa</name>
    <name type="common">Hemp</name>
    <name type="synonym">Marijuana</name>
    <dbReference type="NCBI Taxonomy" id="3483"/>
    <lineage>
        <taxon>Eukaryota</taxon>
        <taxon>Viridiplantae</taxon>
        <taxon>Streptophyta</taxon>
        <taxon>Embryophyta</taxon>
        <taxon>Tracheophyta</taxon>
        <taxon>Spermatophyta</taxon>
        <taxon>Magnoliopsida</taxon>
        <taxon>eudicotyledons</taxon>
        <taxon>Gunneridae</taxon>
        <taxon>Pentapetalae</taxon>
        <taxon>rosids</taxon>
        <taxon>fabids</taxon>
        <taxon>Rosales</taxon>
        <taxon>Cannabaceae</taxon>
        <taxon>Cannabis</taxon>
    </lineage>
</organism>
<dbReference type="Proteomes" id="UP000596661">
    <property type="component" value="Chromosome 8"/>
</dbReference>
<dbReference type="PANTHER" id="PTHR33116:SF84">
    <property type="entry name" value="RNA-DIRECTED DNA POLYMERASE"/>
    <property type="match status" value="1"/>
</dbReference>
<evidence type="ECO:0000313" key="2">
    <source>
        <dbReference type="EnsemblPlants" id="cds.evm.model.08.522"/>
    </source>
</evidence>
<dbReference type="EMBL" id="UZAU01000685">
    <property type="status" value="NOT_ANNOTATED_CDS"/>
    <property type="molecule type" value="Genomic_DNA"/>
</dbReference>
<sequence length="203" mass="23092">MHAINNQVPRLALGQWIVHTDAAIDFVSKRQNYGVVARDAGDNLKAVFIAPFTCVIPSKSVTKEVERLCRGFLWGTKDERLKIHMTSWEKVCLPKAYGGLGFKEGTKWNYAMLSKLELVLEEALQAAAYFPKGGHNEGRFVLWQIVNSPLLTRDNLRKFHVEIVTWSCPVCGDHLKTHDHLFFTCSLSQRVLSRIFVWLGYTA</sequence>